<sequence>MPKPLLAVRKGAFLFFKKPTVYPLIHELCGLNNRCMPLNEIILIFNLKDLIIL</sequence>
<evidence type="ECO:0000313" key="2">
    <source>
        <dbReference type="Proteomes" id="UP000295684"/>
    </source>
</evidence>
<dbReference type="EMBL" id="SLWO01000008">
    <property type="protein sequence ID" value="TCO20698.1"/>
    <property type="molecule type" value="Genomic_DNA"/>
</dbReference>
<dbReference type="Proteomes" id="UP000295684">
    <property type="component" value="Unassembled WGS sequence"/>
</dbReference>
<gene>
    <name evidence="1" type="ORF">EV200_108139</name>
</gene>
<protein>
    <submittedName>
        <fullName evidence="1">Uncharacterized protein</fullName>
    </submittedName>
</protein>
<accession>A0A4R2H6M3</accession>
<proteinExistence type="predicted"/>
<dbReference type="AlphaFoldDB" id="A0A4R2H6M3"/>
<name>A0A4R2H6M3_9SPHI</name>
<comment type="caution">
    <text evidence="1">The sequence shown here is derived from an EMBL/GenBank/DDBJ whole genome shotgun (WGS) entry which is preliminary data.</text>
</comment>
<evidence type="ECO:0000313" key="1">
    <source>
        <dbReference type="EMBL" id="TCO20698.1"/>
    </source>
</evidence>
<reference evidence="1 2" key="1">
    <citation type="submission" date="2019-03" db="EMBL/GenBank/DDBJ databases">
        <title>Genomic Encyclopedia of Type Strains, Phase IV (KMG-IV): sequencing the most valuable type-strain genomes for metagenomic binning, comparative biology and taxonomic classification.</title>
        <authorList>
            <person name="Goeker M."/>
        </authorList>
    </citation>
    <scope>NUCLEOTIDE SEQUENCE [LARGE SCALE GENOMIC DNA]</scope>
    <source>
        <strain evidence="1 2">DSM 103236</strain>
    </source>
</reference>
<organism evidence="1 2">
    <name type="scientific">Pedobacter psychrotolerans</name>
    <dbReference type="NCBI Taxonomy" id="1843235"/>
    <lineage>
        <taxon>Bacteria</taxon>
        <taxon>Pseudomonadati</taxon>
        <taxon>Bacteroidota</taxon>
        <taxon>Sphingobacteriia</taxon>
        <taxon>Sphingobacteriales</taxon>
        <taxon>Sphingobacteriaceae</taxon>
        <taxon>Pedobacter</taxon>
    </lineage>
</organism>